<evidence type="ECO:0000259" key="1">
    <source>
        <dbReference type="Pfam" id="PF00535"/>
    </source>
</evidence>
<accession>A0A486MRV2</accession>
<dbReference type="CDD" id="cd00761">
    <property type="entry name" value="Glyco_tranf_GTA_type"/>
    <property type="match status" value="1"/>
</dbReference>
<dbReference type="PANTHER" id="PTHR22916">
    <property type="entry name" value="GLYCOSYLTRANSFERASE"/>
    <property type="match status" value="1"/>
</dbReference>
<evidence type="ECO:0000313" key="2">
    <source>
        <dbReference type="EMBL" id="VGL33214.1"/>
    </source>
</evidence>
<dbReference type="EMBL" id="CAAHCP010000001">
    <property type="protein sequence ID" value="VGL33214.1"/>
    <property type="molecule type" value="Genomic_DNA"/>
</dbReference>
<dbReference type="Gene3D" id="3.90.550.10">
    <property type="entry name" value="Spore Coat Polysaccharide Biosynthesis Protein SpsA, Chain A"/>
    <property type="match status" value="1"/>
</dbReference>
<proteinExistence type="predicted"/>
<dbReference type="GO" id="GO:0016758">
    <property type="term" value="F:hexosyltransferase activity"/>
    <property type="evidence" value="ECO:0007669"/>
    <property type="project" value="UniProtKB-ARBA"/>
</dbReference>
<dbReference type="InterPro" id="IPR029044">
    <property type="entry name" value="Nucleotide-diphossugar_trans"/>
</dbReference>
<name>A0A486MRV2_KLEPN</name>
<gene>
    <name evidence="2" type="primary">kfoC</name>
    <name evidence="2" type="ORF">SAMEA4873646_00088</name>
</gene>
<sequence length="298" mass="35174">MKNIEIQEKPLITVYIPTHNRSILLKRAVDSVLRQTYKNFEIIICDDGSSDNTADYLVDLASRDHRVKFIRNNEPKGACFSRNRCIELAKGEFITGLDDDDEFVENRLQLFMESFQRHGWNIISSNRVFRGNNGDYIGEVYEGIVTKEMLGSRNIIGNQVFTKTKYFIEVGGFDTSFPAWQDYDMWFRVVQKFGPSHRISNASYIFYVDEDRPRITTGSRAYHGYQLFIEKHKNELSSKQLNSLFFQDLLNRNQKIKLKYVIDYFTLTNLLTYIKLSLKEIDFIHKAYYYLYKKKNIK</sequence>
<dbReference type="InterPro" id="IPR001173">
    <property type="entry name" value="Glyco_trans_2-like"/>
</dbReference>
<dbReference type="SUPFAM" id="SSF53448">
    <property type="entry name" value="Nucleotide-diphospho-sugar transferases"/>
    <property type="match status" value="1"/>
</dbReference>
<organism evidence="2">
    <name type="scientific">Klebsiella pneumoniae</name>
    <dbReference type="NCBI Taxonomy" id="573"/>
    <lineage>
        <taxon>Bacteria</taxon>
        <taxon>Pseudomonadati</taxon>
        <taxon>Pseudomonadota</taxon>
        <taxon>Gammaproteobacteria</taxon>
        <taxon>Enterobacterales</taxon>
        <taxon>Enterobacteriaceae</taxon>
        <taxon>Klebsiella/Raoultella group</taxon>
        <taxon>Klebsiella</taxon>
        <taxon>Klebsiella pneumoniae complex</taxon>
    </lineage>
</organism>
<dbReference type="AlphaFoldDB" id="A0A486MRV2"/>
<feature type="domain" description="Glycosyltransferase 2-like" evidence="1">
    <location>
        <begin position="13"/>
        <end position="143"/>
    </location>
</feature>
<keyword evidence="2" id="KW-0808">Transferase</keyword>
<dbReference type="PANTHER" id="PTHR22916:SF3">
    <property type="entry name" value="UDP-GLCNAC:BETAGAL BETA-1,3-N-ACETYLGLUCOSAMINYLTRANSFERASE-LIKE PROTEIN 1"/>
    <property type="match status" value="1"/>
</dbReference>
<dbReference type="Pfam" id="PF00535">
    <property type="entry name" value="Glycos_transf_2"/>
    <property type="match status" value="1"/>
</dbReference>
<reference evidence="2" key="1">
    <citation type="submission" date="2019-03" db="EMBL/GenBank/DDBJ databases">
        <authorList>
            <consortium name="Pathogen Informatics"/>
        </authorList>
    </citation>
    <scope>NUCLEOTIDE SEQUENCE</scope>
    <source>
        <strain evidence="2">5012STDY7626444</strain>
    </source>
</reference>
<protein>
    <submittedName>
        <fullName evidence="2">Family 2 glycosyl transferase</fullName>
    </submittedName>
</protein>